<dbReference type="AlphaFoldDB" id="I5AQQ4"/>
<evidence type="ECO:0000313" key="3">
    <source>
        <dbReference type="Proteomes" id="UP000005753"/>
    </source>
</evidence>
<name>I5AQQ4_EUBC6</name>
<dbReference type="Pfam" id="PF04025">
    <property type="entry name" value="RemA-like"/>
    <property type="match status" value="1"/>
</dbReference>
<evidence type="ECO:0000256" key="1">
    <source>
        <dbReference type="HAMAP-Rule" id="MF_01503"/>
    </source>
</evidence>
<protein>
    <recommendedName>
        <fullName evidence="1">Putative regulatory protein EubceDRAFT1_0267</fullName>
    </recommendedName>
</protein>
<dbReference type="PANTHER" id="PTHR38449">
    <property type="entry name" value="REGULATORY PROTEIN TM_1690-RELATED"/>
    <property type="match status" value="1"/>
</dbReference>
<accession>I5AQQ4</accession>
<dbReference type="STRING" id="633697.EubceDRAFT1_0267"/>
<sequence length="97" mass="10793">MARMINIGFGNAVNSDKLVAAVSPEAAPVKRLVTHARQEGRIIDATQGRKTKAVLVLDDDSIMLSALQPDTVMRRFNQAFDRQAVSSWEDEEIHEDE</sequence>
<dbReference type="OrthoDB" id="5432174at2"/>
<dbReference type="EMBL" id="CM001487">
    <property type="protein sequence ID" value="EIM56127.1"/>
    <property type="molecule type" value="Genomic_DNA"/>
</dbReference>
<reference evidence="2 3" key="1">
    <citation type="submission" date="2010-08" db="EMBL/GenBank/DDBJ databases">
        <authorList>
            <consortium name="US DOE Joint Genome Institute (JGI-PGF)"/>
            <person name="Lucas S."/>
            <person name="Copeland A."/>
            <person name="Lapidus A."/>
            <person name="Cheng J.-F."/>
            <person name="Bruce D."/>
            <person name="Goodwin L."/>
            <person name="Pitluck S."/>
            <person name="Land M.L."/>
            <person name="Hauser L."/>
            <person name="Chang Y.-J."/>
            <person name="Anderson I.J."/>
            <person name="Johnson E."/>
            <person name="Mulhopadhyay B."/>
            <person name="Kyrpides N."/>
            <person name="Woyke T.J."/>
        </authorList>
    </citation>
    <scope>NUCLEOTIDE SEQUENCE [LARGE SCALE GENOMIC DNA]</scope>
    <source>
        <strain evidence="2 3">6</strain>
    </source>
</reference>
<evidence type="ECO:0000313" key="2">
    <source>
        <dbReference type="EMBL" id="EIM56127.1"/>
    </source>
</evidence>
<reference evidence="2 3" key="2">
    <citation type="submission" date="2012-02" db="EMBL/GenBank/DDBJ databases">
        <title>Improved High-Quality Draft sequence of Eubacterium cellulosolvens 6.</title>
        <authorList>
            <consortium name="US DOE Joint Genome Institute"/>
            <person name="Lucas S."/>
            <person name="Han J."/>
            <person name="Lapidus A."/>
            <person name="Cheng J.-F."/>
            <person name="Goodwin L."/>
            <person name="Pitluck S."/>
            <person name="Peters L."/>
            <person name="Mikhailova N."/>
            <person name="Gu W."/>
            <person name="Detter J.C."/>
            <person name="Han C."/>
            <person name="Tapia R."/>
            <person name="Land M."/>
            <person name="Hauser L."/>
            <person name="Kyrpides N."/>
            <person name="Ivanova N."/>
            <person name="Pagani I."/>
            <person name="Johnson E."/>
            <person name="Mukhopadhyay B."/>
            <person name="Anderson I."/>
            <person name="Woyke T."/>
        </authorList>
    </citation>
    <scope>NUCLEOTIDE SEQUENCE [LARGE SCALE GENOMIC DNA]</scope>
    <source>
        <strain evidence="2 3">6</strain>
    </source>
</reference>
<organism evidence="2 3">
    <name type="scientific">Eubacterium cellulosolvens (strain ATCC 43171 / JCM 9499 / 6)</name>
    <name type="common">Cillobacterium cellulosolvens</name>
    <dbReference type="NCBI Taxonomy" id="633697"/>
    <lineage>
        <taxon>Bacteria</taxon>
        <taxon>Bacillati</taxon>
        <taxon>Bacillota</taxon>
        <taxon>Clostridia</taxon>
        <taxon>Eubacteriales</taxon>
        <taxon>Eubacteriaceae</taxon>
        <taxon>Eubacterium</taxon>
    </lineage>
</organism>
<dbReference type="Proteomes" id="UP000005753">
    <property type="component" value="Chromosome"/>
</dbReference>
<proteinExistence type="inferred from homology"/>
<dbReference type="NCBIfam" id="NF003315">
    <property type="entry name" value="PRK04323.1"/>
    <property type="match status" value="1"/>
</dbReference>
<dbReference type="InterPro" id="IPR007169">
    <property type="entry name" value="RemA-like"/>
</dbReference>
<comment type="similarity">
    <text evidence="1">Belongs to the RemA family.</text>
</comment>
<dbReference type="eggNOG" id="COG2052">
    <property type="taxonomic scope" value="Bacteria"/>
</dbReference>
<gene>
    <name evidence="2" type="ORF">EubceDRAFT1_0267</name>
</gene>
<dbReference type="PANTHER" id="PTHR38449:SF1">
    <property type="entry name" value="REGULATORY PROTEIN SSL2874-RELATED"/>
    <property type="match status" value="1"/>
</dbReference>
<dbReference type="HOGENOM" id="CLU_165326_0_0_9"/>
<keyword evidence="3" id="KW-1185">Reference proteome</keyword>
<dbReference type="HAMAP" id="MF_01503">
    <property type="entry name" value="RemA"/>
    <property type="match status" value="1"/>
</dbReference>